<dbReference type="Proteomes" id="UP000181997">
    <property type="component" value="Unassembled WGS sequence"/>
</dbReference>
<dbReference type="RefSeq" id="WP_169792816.1">
    <property type="nucleotide sequence ID" value="NZ_FMAU01000003.1"/>
</dbReference>
<protein>
    <recommendedName>
        <fullName evidence="4">Tumour necrosis factor receptor superfamily member 19</fullName>
    </recommendedName>
</protein>
<evidence type="ECO:0000313" key="3">
    <source>
        <dbReference type="Proteomes" id="UP000181997"/>
    </source>
</evidence>
<organism evidence="2 3">
    <name type="scientific">[Bacillus] enclensis</name>
    <dbReference type="NCBI Taxonomy" id="1402860"/>
    <lineage>
        <taxon>Bacteria</taxon>
        <taxon>Bacillati</taxon>
        <taxon>Bacillota</taxon>
        <taxon>Bacilli</taxon>
        <taxon>Bacillales</taxon>
        <taxon>Bacillaceae</taxon>
        <taxon>Rossellomorea</taxon>
    </lineage>
</organism>
<dbReference type="AlphaFoldDB" id="A0A1C4CHS8"/>
<dbReference type="EMBL" id="FMAU01000003">
    <property type="protein sequence ID" value="SCC18563.1"/>
    <property type="molecule type" value="Genomic_DNA"/>
</dbReference>
<accession>A0A1C4CHS8</accession>
<name>A0A1C4CHS8_9BACI</name>
<keyword evidence="1" id="KW-1133">Transmembrane helix</keyword>
<feature type="transmembrane region" description="Helical" evidence="1">
    <location>
        <begin position="6"/>
        <end position="24"/>
    </location>
</feature>
<keyword evidence="1" id="KW-0472">Membrane</keyword>
<evidence type="ECO:0000313" key="2">
    <source>
        <dbReference type="EMBL" id="SCC18563.1"/>
    </source>
</evidence>
<proteinExistence type="predicted"/>
<gene>
    <name evidence="2" type="ORF">GA0061094_2981</name>
</gene>
<evidence type="ECO:0008006" key="4">
    <source>
        <dbReference type="Google" id="ProtNLM"/>
    </source>
</evidence>
<reference evidence="3" key="1">
    <citation type="submission" date="2016-08" db="EMBL/GenBank/DDBJ databases">
        <authorList>
            <person name="Varghese N."/>
            <person name="Submissions Spin"/>
        </authorList>
    </citation>
    <scope>NUCLEOTIDE SEQUENCE [LARGE SCALE GENOMIC DNA]</scope>
    <source>
        <strain evidence="3">SGD-1123</strain>
    </source>
</reference>
<evidence type="ECO:0000256" key="1">
    <source>
        <dbReference type="SAM" id="Phobius"/>
    </source>
</evidence>
<keyword evidence="3" id="KW-1185">Reference proteome</keyword>
<keyword evidence="1" id="KW-0812">Transmembrane</keyword>
<sequence length="47" mass="5391">MGILTTVGFIVFLGMILGVLIYFLRQALDSNDSKRIDQHKDHDHFSQ</sequence>